<keyword evidence="3" id="KW-0443">Lipid metabolism</keyword>
<dbReference type="GO" id="GO:0016891">
    <property type="term" value="F:RNA endonuclease activity producing 5'-phosphomonoesters, hydrolytic mechanism"/>
    <property type="evidence" value="ECO:0007669"/>
    <property type="project" value="TreeGrafter"/>
</dbReference>
<reference evidence="5" key="1">
    <citation type="submission" date="2013-08" db="EMBL/GenBank/DDBJ databases">
        <authorList>
            <person name="Mendez C."/>
            <person name="Richter M."/>
            <person name="Ferrer M."/>
            <person name="Sanchez J."/>
        </authorList>
    </citation>
    <scope>NUCLEOTIDE SEQUENCE</scope>
</reference>
<dbReference type="Pfam" id="PF13091">
    <property type="entry name" value="PLDc_2"/>
    <property type="match status" value="1"/>
</dbReference>
<dbReference type="EMBL" id="AUZX01001318">
    <property type="protein sequence ID" value="EQD79413.1"/>
    <property type="molecule type" value="Genomic_DNA"/>
</dbReference>
<comment type="caution">
    <text evidence="5">The sequence shown here is derived from an EMBL/GenBank/DDBJ whole genome shotgun (WGS) entry which is preliminary data.</text>
</comment>
<evidence type="ECO:0000256" key="3">
    <source>
        <dbReference type="ARBA" id="ARBA00023098"/>
    </source>
</evidence>
<proteinExistence type="predicted"/>
<keyword evidence="1" id="KW-0378">Hydrolase</keyword>
<keyword evidence="5" id="KW-0540">Nuclease</keyword>
<dbReference type="PANTHER" id="PTHR43856">
    <property type="entry name" value="CARDIOLIPIN HYDROLASE"/>
    <property type="match status" value="1"/>
</dbReference>
<evidence type="ECO:0000313" key="5">
    <source>
        <dbReference type="EMBL" id="EQD79413.1"/>
    </source>
</evidence>
<dbReference type="InterPro" id="IPR001736">
    <property type="entry name" value="PLipase_D/transphosphatidylase"/>
</dbReference>
<protein>
    <submittedName>
        <fullName evidence="5">Endonuclease protein</fullName>
    </submittedName>
</protein>
<dbReference type="GO" id="GO:0016042">
    <property type="term" value="P:lipid catabolic process"/>
    <property type="evidence" value="ECO:0007669"/>
    <property type="project" value="UniProtKB-KW"/>
</dbReference>
<evidence type="ECO:0000256" key="1">
    <source>
        <dbReference type="ARBA" id="ARBA00022801"/>
    </source>
</evidence>
<reference evidence="5" key="2">
    <citation type="journal article" date="2014" name="ISME J.">
        <title>Microbial stratification in low pH oxic and suboxic macroscopic growths along an acid mine drainage.</title>
        <authorList>
            <person name="Mendez-Garcia C."/>
            <person name="Mesa V."/>
            <person name="Sprenger R.R."/>
            <person name="Richter M."/>
            <person name="Diez M.S."/>
            <person name="Solano J."/>
            <person name="Bargiela R."/>
            <person name="Golyshina O.V."/>
            <person name="Manteca A."/>
            <person name="Ramos J.L."/>
            <person name="Gallego J.R."/>
            <person name="Llorente I."/>
            <person name="Martins Dos Santos V.A."/>
            <person name="Jensen O.N."/>
            <person name="Pelaez A.I."/>
            <person name="Sanchez J."/>
            <person name="Ferrer M."/>
        </authorList>
    </citation>
    <scope>NUCLEOTIDE SEQUENCE</scope>
</reference>
<dbReference type="SUPFAM" id="SSF56024">
    <property type="entry name" value="Phospholipase D/nuclease"/>
    <property type="match status" value="1"/>
</dbReference>
<keyword evidence="5" id="KW-0255">Endonuclease</keyword>
<sequence>MGEHYSPAENLEKIDIAILKKAKKSIDIAMYAFTDRNLSRVLLEEAEKGVRIRIYRDRIQIHDRGDQTKKLFGKNGIEVRIKRNGRSNIMHLKSYIVDGSILRTGSANWSPPGEGAACRRYSCGHRLQQDNNLFLTKNPVMAKQFVKEFEHLWHRPNNLKSLPKPSSHRRRYD</sequence>
<dbReference type="PANTHER" id="PTHR43856:SF1">
    <property type="entry name" value="MITOCHONDRIAL CARDIOLIPIN HYDROLASE"/>
    <property type="match status" value="1"/>
</dbReference>
<dbReference type="InterPro" id="IPR025202">
    <property type="entry name" value="PLD-like_dom"/>
</dbReference>
<dbReference type="CDD" id="cd09116">
    <property type="entry name" value="PLDc_Nuc_like"/>
    <property type="match status" value="1"/>
</dbReference>
<keyword evidence="2" id="KW-0442">Lipid degradation</keyword>
<dbReference type="PROSITE" id="PS50035">
    <property type="entry name" value="PLD"/>
    <property type="match status" value="1"/>
</dbReference>
<accession>T1CD90</accession>
<organism evidence="5">
    <name type="scientific">mine drainage metagenome</name>
    <dbReference type="NCBI Taxonomy" id="410659"/>
    <lineage>
        <taxon>unclassified sequences</taxon>
        <taxon>metagenomes</taxon>
        <taxon>ecological metagenomes</taxon>
    </lineage>
</organism>
<evidence type="ECO:0000256" key="2">
    <source>
        <dbReference type="ARBA" id="ARBA00022963"/>
    </source>
</evidence>
<evidence type="ECO:0000259" key="4">
    <source>
        <dbReference type="PROSITE" id="PS50035"/>
    </source>
</evidence>
<dbReference type="AlphaFoldDB" id="T1CD90"/>
<dbReference type="InterPro" id="IPR051406">
    <property type="entry name" value="PLD_domain"/>
</dbReference>
<feature type="domain" description="PLD phosphodiesterase" evidence="4">
    <location>
        <begin position="86"/>
        <end position="113"/>
    </location>
</feature>
<gene>
    <name evidence="5" type="ORF">B1A_01744</name>
</gene>
<dbReference type="Gene3D" id="3.30.870.10">
    <property type="entry name" value="Endonuclease Chain A"/>
    <property type="match status" value="1"/>
</dbReference>
<name>T1CD90_9ZZZZ</name>